<feature type="domain" description="HTH arsR-type" evidence="2">
    <location>
        <begin position="1"/>
        <end position="96"/>
    </location>
</feature>
<dbReference type="Pfam" id="PF12802">
    <property type="entry name" value="MarR_2"/>
    <property type="match status" value="1"/>
</dbReference>
<dbReference type="SMART" id="SM00347">
    <property type="entry name" value="HTH_MARR"/>
    <property type="match status" value="1"/>
</dbReference>
<dbReference type="InterPro" id="IPR023485">
    <property type="entry name" value="Ptyr_pPase"/>
</dbReference>
<reference evidence="3 4" key="1">
    <citation type="journal article" date="2008" name="Int. J. Syst. Evol. Microbiol.">
        <title>Tessaracoccus flavescens sp. nov., isolated from marine sediment.</title>
        <authorList>
            <person name="Lee D.W."/>
            <person name="Lee S.D."/>
        </authorList>
    </citation>
    <scope>NUCLEOTIDE SEQUENCE [LARGE SCALE GENOMIC DNA]</scope>
    <source>
        <strain evidence="3 4">SST-39T</strain>
    </source>
</reference>
<dbReference type="STRING" id="399497.BW733_08625"/>
<dbReference type="Gene3D" id="1.10.10.10">
    <property type="entry name" value="Winged helix-like DNA-binding domain superfamily/Winged helix DNA-binding domain"/>
    <property type="match status" value="1"/>
</dbReference>
<protein>
    <recommendedName>
        <fullName evidence="2">HTH arsR-type domain-containing protein</fullName>
    </recommendedName>
</protein>
<dbReference type="AlphaFoldDB" id="A0A1Q2CXT5"/>
<dbReference type="InterPro" id="IPR036390">
    <property type="entry name" value="WH_DNA-bd_sf"/>
</dbReference>
<dbReference type="InterPro" id="IPR011991">
    <property type="entry name" value="ArsR-like_HTH"/>
</dbReference>
<accession>A0A1Q2CXT5</accession>
<dbReference type="SMART" id="SM00418">
    <property type="entry name" value="HTH_ARSR"/>
    <property type="match status" value="1"/>
</dbReference>
<keyword evidence="1" id="KW-0059">Arsenical resistance</keyword>
<dbReference type="InterPro" id="IPR036196">
    <property type="entry name" value="Ptyr_pPase_sf"/>
</dbReference>
<dbReference type="CDD" id="cd00090">
    <property type="entry name" value="HTH_ARSR"/>
    <property type="match status" value="1"/>
</dbReference>
<gene>
    <name evidence="3" type="ORF">BW733_08625</name>
</gene>
<proteinExistence type="predicted"/>
<evidence type="ECO:0000256" key="1">
    <source>
        <dbReference type="ARBA" id="ARBA00022849"/>
    </source>
</evidence>
<dbReference type="PANTHER" id="PTHR43428:SF1">
    <property type="entry name" value="ARSENATE REDUCTASE"/>
    <property type="match status" value="1"/>
</dbReference>
<evidence type="ECO:0000313" key="4">
    <source>
        <dbReference type="Proteomes" id="UP000188235"/>
    </source>
</evidence>
<dbReference type="EMBL" id="CP019607">
    <property type="protein sequence ID" value="AQP50884.1"/>
    <property type="molecule type" value="Genomic_DNA"/>
</dbReference>
<dbReference type="InterPro" id="IPR000835">
    <property type="entry name" value="HTH_MarR-typ"/>
</dbReference>
<organism evidence="3 4">
    <name type="scientific">Tessaracoccus flavescens</name>
    <dbReference type="NCBI Taxonomy" id="399497"/>
    <lineage>
        <taxon>Bacteria</taxon>
        <taxon>Bacillati</taxon>
        <taxon>Actinomycetota</taxon>
        <taxon>Actinomycetes</taxon>
        <taxon>Propionibacteriales</taxon>
        <taxon>Propionibacteriaceae</taxon>
        <taxon>Tessaracoccus</taxon>
    </lineage>
</organism>
<dbReference type="SUPFAM" id="SSF46785">
    <property type="entry name" value="Winged helix' DNA-binding domain"/>
    <property type="match status" value="1"/>
</dbReference>
<sequence>MTMELEQRAELYAALGDVTRLRLLDALACGDLTPRALGEELSLPGNLLTHHLGVLEAAGLIHRRRSDADRRSSYIQLADRARPMLSPRLPSQPPPRVAFICTHNSARSQLAAALWRRASNIPSVSAGTEPATRVHPGAILAGRRAGVDISAATPQSLDGVLSKEDLVVSVCDNAGRQLPVDHVHWSLPDPVAVNTRAAFDETCAELNQRVHALADIIQGEP</sequence>
<keyword evidence="4" id="KW-1185">Reference proteome</keyword>
<dbReference type="InterPro" id="IPR036388">
    <property type="entry name" value="WH-like_DNA-bd_sf"/>
</dbReference>
<dbReference type="Proteomes" id="UP000188235">
    <property type="component" value="Chromosome"/>
</dbReference>
<dbReference type="InterPro" id="IPR001845">
    <property type="entry name" value="HTH_ArsR_DNA-bd_dom"/>
</dbReference>
<dbReference type="Gene3D" id="3.40.50.2300">
    <property type="match status" value="1"/>
</dbReference>
<dbReference type="PANTHER" id="PTHR43428">
    <property type="entry name" value="ARSENATE REDUCTASE"/>
    <property type="match status" value="1"/>
</dbReference>
<dbReference type="SUPFAM" id="SSF52788">
    <property type="entry name" value="Phosphotyrosine protein phosphatases I"/>
    <property type="match status" value="1"/>
</dbReference>
<dbReference type="GO" id="GO:0046685">
    <property type="term" value="P:response to arsenic-containing substance"/>
    <property type="evidence" value="ECO:0007669"/>
    <property type="project" value="UniProtKB-KW"/>
</dbReference>
<dbReference type="PROSITE" id="PS50987">
    <property type="entry name" value="HTH_ARSR_2"/>
    <property type="match status" value="1"/>
</dbReference>
<name>A0A1Q2CXT5_9ACTN</name>
<dbReference type="SMART" id="SM00226">
    <property type="entry name" value="LMWPc"/>
    <property type="match status" value="1"/>
</dbReference>
<dbReference type="KEGG" id="tfa:BW733_08625"/>
<evidence type="ECO:0000259" key="2">
    <source>
        <dbReference type="PROSITE" id="PS50987"/>
    </source>
</evidence>
<dbReference type="GO" id="GO:0003700">
    <property type="term" value="F:DNA-binding transcription factor activity"/>
    <property type="evidence" value="ECO:0007669"/>
    <property type="project" value="InterPro"/>
</dbReference>
<evidence type="ECO:0000313" key="3">
    <source>
        <dbReference type="EMBL" id="AQP50884.1"/>
    </source>
</evidence>
<dbReference type="Pfam" id="PF01451">
    <property type="entry name" value="LMWPc"/>
    <property type="match status" value="1"/>
</dbReference>